<dbReference type="Proteomes" id="UP000323075">
    <property type="component" value="Unassembled WGS sequence"/>
</dbReference>
<sequence length="154" mass="16050">MPDTTTTADTPTHAPTAVIGGGHTGHEVATRLLAYDSPVTHITTSPPPADTPDSLTVHVVPALDGTALRAVPGDRPHTVVVMCVDDANSLLVAQLARSRLDPTHLIVHITTPSRSPAFERLDADIITTPHALAAATVDSHPAPRASTHHSNENA</sequence>
<protein>
    <submittedName>
        <fullName evidence="3">TrkA-N domain protein</fullName>
    </submittedName>
    <submittedName>
        <fullName evidence="4">TrkA-N domain-containing protein</fullName>
    </submittedName>
</protein>
<evidence type="ECO:0000313" key="6">
    <source>
        <dbReference type="Proteomes" id="UP000323075"/>
    </source>
</evidence>
<reference evidence="4 6" key="2">
    <citation type="submission" date="2019-07" db="EMBL/GenBank/DDBJ databases">
        <title>Genomic Encyclopedia of Archaeal and Bacterial Type Strains, Phase II (KMG-II): from individual species to whole genera.</title>
        <authorList>
            <person name="Goeker M."/>
        </authorList>
    </citation>
    <scope>NUCLEOTIDE SEQUENCE [LARGE SCALE GENOMIC DNA]</scope>
    <source>
        <strain evidence="4 6">DSM 3754</strain>
    </source>
</reference>
<evidence type="ECO:0000259" key="2">
    <source>
        <dbReference type="Pfam" id="PF02254"/>
    </source>
</evidence>
<feature type="compositionally biased region" description="Low complexity" evidence="1">
    <location>
        <begin position="1"/>
        <end position="17"/>
    </location>
</feature>
<dbReference type="Pfam" id="PF02254">
    <property type="entry name" value="TrkA_N"/>
    <property type="match status" value="1"/>
</dbReference>
<organism evidence="3 5">
    <name type="scientific">Halobacterium salinarum (strain ATCC 33171 / DSM 3754 / JCM 8978 / NBRC 102687 / NCIMB 764 / 91-R6)</name>
    <dbReference type="NCBI Taxonomy" id="2597657"/>
    <lineage>
        <taxon>Archaea</taxon>
        <taxon>Methanobacteriati</taxon>
        <taxon>Methanobacteriota</taxon>
        <taxon>Stenosarchaea group</taxon>
        <taxon>Halobacteria</taxon>
        <taxon>Halobacteriales</taxon>
        <taxon>Halobacteriaceae</taxon>
        <taxon>Halobacterium</taxon>
    </lineage>
</organism>
<dbReference type="PANTHER" id="PTHR43833">
    <property type="entry name" value="POTASSIUM CHANNEL PROTEIN 2-RELATED-RELATED"/>
    <property type="match status" value="1"/>
</dbReference>
<dbReference type="InterPro" id="IPR036291">
    <property type="entry name" value="NAD(P)-bd_dom_sf"/>
</dbReference>
<dbReference type="RefSeq" id="WP_136361444.1">
    <property type="nucleotide sequence ID" value="NZ_VRYN01000003.1"/>
</dbReference>
<dbReference type="SUPFAM" id="SSF51735">
    <property type="entry name" value="NAD(P)-binding Rossmann-fold domains"/>
    <property type="match status" value="1"/>
</dbReference>
<reference evidence="3" key="3">
    <citation type="journal article" name="MicrobiologyOpen">
        <title>Whole-genome comparison between the type strain of Halobacterium salinarum (DSM 3754(T)) and the laboratory strains R1 and NRC-1.</title>
        <authorList>
            <person name="Pfeiffer F."/>
            <person name="Losensky G."/>
            <person name="Marchfelder A."/>
            <person name="Habermann B."/>
            <person name="Dyall-Smith M."/>
        </authorList>
    </citation>
    <scope>NUCLEOTIDE SEQUENCE</scope>
    <source>
        <strain evidence="3">91-R6</strain>
    </source>
</reference>
<name>A0A4D6GTE2_HALS9</name>
<reference evidence="3 5" key="1">
    <citation type="journal article" date="2019" name="Microbiol. Resour. Announc.">
        <title>The Genome Sequence of the Halobacterium salinarum Type Strain Is Closely Related to That of Laboratory Strains NRC-1 and R1.</title>
        <authorList>
            <person name="Pfeiffer F."/>
            <person name="Marchfelder A."/>
            <person name="Habermann B."/>
            <person name="Dyall-Smith M.L."/>
        </authorList>
    </citation>
    <scope>NUCLEOTIDE SEQUENCE [LARGE SCALE GENOMIC DNA]</scope>
    <source>
        <strain evidence="3">91-R6</strain>
        <strain evidence="5">ATCC 33171 / DSM 3754 / JCM 8978 / NBRC 102687 / NCIMB 764 / 91-R6</strain>
    </source>
</reference>
<evidence type="ECO:0000313" key="3">
    <source>
        <dbReference type="EMBL" id="QCC45049.1"/>
    </source>
</evidence>
<feature type="region of interest" description="Disordered" evidence="1">
    <location>
        <begin position="1"/>
        <end position="23"/>
    </location>
</feature>
<evidence type="ECO:0000313" key="4">
    <source>
        <dbReference type="EMBL" id="TYO76161.1"/>
    </source>
</evidence>
<proteinExistence type="predicted"/>
<dbReference type="EMBL" id="CP038631">
    <property type="protein sequence ID" value="QCC45049.1"/>
    <property type="molecule type" value="Genomic_DNA"/>
</dbReference>
<feature type="domain" description="RCK N-terminal" evidence="2">
    <location>
        <begin position="17"/>
        <end position="129"/>
    </location>
</feature>
<gene>
    <name evidence="4" type="ORF">APQ99_01718</name>
    <name evidence="3" type="ORF">HBSAL_06975</name>
</gene>
<dbReference type="Proteomes" id="UP000296216">
    <property type="component" value="Chromosome"/>
</dbReference>
<dbReference type="GeneID" id="62884592"/>
<dbReference type="Gene3D" id="3.40.50.720">
    <property type="entry name" value="NAD(P)-binding Rossmann-like Domain"/>
    <property type="match status" value="1"/>
</dbReference>
<evidence type="ECO:0000313" key="5">
    <source>
        <dbReference type="Proteomes" id="UP000296216"/>
    </source>
</evidence>
<dbReference type="InterPro" id="IPR003148">
    <property type="entry name" value="RCK_N"/>
</dbReference>
<evidence type="ECO:0000256" key="1">
    <source>
        <dbReference type="SAM" id="MobiDB-lite"/>
    </source>
</evidence>
<dbReference type="EMBL" id="VRYN01000003">
    <property type="protein sequence ID" value="TYO76161.1"/>
    <property type="molecule type" value="Genomic_DNA"/>
</dbReference>
<dbReference type="InterPro" id="IPR050721">
    <property type="entry name" value="Trk_Ktr_HKT_K-transport"/>
</dbReference>
<dbReference type="PANTHER" id="PTHR43833:SF11">
    <property type="entry name" value="VOLTAGE-GATED POTASSIUM CHANNEL KCH"/>
    <property type="match status" value="1"/>
</dbReference>
<accession>A0A4D6GTE2</accession>
<dbReference type="AlphaFoldDB" id="A0A4D6GTE2"/>
<dbReference type="GO" id="GO:0006813">
    <property type="term" value="P:potassium ion transport"/>
    <property type="evidence" value="ECO:0007669"/>
    <property type="project" value="InterPro"/>
</dbReference>